<evidence type="ECO:0000259" key="1">
    <source>
        <dbReference type="PROSITE" id="PS51186"/>
    </source>
</evidence>
<keyword evidence="2" id="KW-0012">Acyltransferase</keyword>
<evidence type="ECO:0000313" key="2">
    <source>
        <dbReference type="EMBL" id="SEL76437.1"/>
    </source>
</evidence>
<keyword evidence="2" id="KW-0808">Transferase</keyword>
<dbReference type="InterPro" id="IPR000182">
    <property type="entry name" value="GNAT_dom"/>
</dbReference>
<proteinExistence type="predicted"/>
<dbReference type="PROSITE" id="PS51186">
    <property type="entry name" value="GNAT"/>
    <property type="match status" value="1"/>
</dbReference>
<reference evidence="3" key="1">
    <citation type="submission" date="2016-10" db="EMBL/GenBank/DDBJ databases">
        <authorList>
            <person name="Varghese N."/>
            <person name="Submissions S."/>
        </authorList>
    </citation>
    <scope>NUCLEOTIDE SEQUENCE [LARGE SCALE GENOMIC DNA]</scope>
    <source>
        <strain evidence="3">JS21-1</strain>
    </source>
</reference>
<dbReference type="InterPro" id="IPR016181">
    <property type="entry name" value="Acyl_CoA_acyltransferase"/>
</dbReference>
<dbReference type="STRING" id="1855283.SAMN05216382_2576"/>
<keyword evidence="3" id="KW-1185">Reference proteome</keyword>
<dbReference type="AlphaFoldDB" id="A0A1H7SY31"/>
<accession>A0A1H7SY31</accession>
<dbReference type="OrthoDB" id="9807426at2"/>
<dbReference type="RefSeq" id="WP_093006960.1">
    <property type="nucleotide sequence ID" value="NZ_FNZZ01000005.1"/>
</dbReference>
<dbReference type="EMBL" id="FNZZ01000005">
    <property type="protein sequence ID" value="SEL76437.1"/>
    <property type="molecule type" value="Genomic_DNA"/>
</dbReference>
<name>A0A1H7SY31_9SPHN</name>
<dbReference type="Gene3D" id="3.40.630.30">
    <property type="match status" value="1"/>
</dbReference>
<dbReference type="SUPFAM" id="SSF55729">
    <property type="entry name" value="Acyl-CoA N-acyltransferases (Nat)"/>
    <property type="match status" value="1"/>
</dbReference>
<protein>
    <submittedName>
        <fullName evidence="2">L-amino acid N-acyltransferase YncA</fullName>
    </submittedName>
</protein>
<gene>
    <name evidence="2" type="ORF">SAMN05216382_2576</name>
</gene>
<organism evidence="2 3">
    <name type="scientific">Sphingomonas palmae</name>
    <dbReference type="NCBI Taxonomy" id="1855283"/>
    <lineage>
        <taxon>Bacteria</taxon>
        <taxon>Pseudomonadati</taxon>
        <taxon>Pseudomonadota</taxon>
        <taxon>Alphaproteobacteria</taxon>
        <taxon>Sphingomonadales</taxon>
        <taxon>Sphingomonadaceae</taxon>
        <taxon>Sphingomonas</taxon>
    </lineage>
</organism>
<sequence>MKWDETETLVTRTGFRFFLRPVTRRDEETLAELFRQVSAEDLRFRFLSGGRELSQERFAELLSDPRARHTSFLAFDERREVIASATLKGDADGEQCEVAIMIRAASKGRGVGWTLLDYLVGYAINAGYATMLSIEDRENHESIMLQRQMGFATEPVPDEPSLVRVRRRLR</sequence>
<evidence type="ECO:0000313" key="3">
    <source>
        <dbReference type="Proteomes" id="UP000199214"/>
    </source>
</evidence>
<dbReference type="Proteomes" id="UP000199214">
    <property type="component" value="Unassembled WGS sequence"/>
</dbReference>
<dbReference type="Pfam" id="PF13302">
    <property type="entry name" value="Acetyltransf_3"/>
    <property type="match status" value="1"/>
</dbReference>
<feature type="domain" description="N-acetyltransferase" evidence="1">
    <location>
        <begin position="17"/>
        <end position="170"/>
    </location>
</feature>
<dbReference type="GO" id="GO:0016747">
    <property type="term" value="F:acyltransferase activity, transferring groups other than amino-acyl groups"/>
    <property type="evidence" value="ECO:0007669"/>
    <property type="project" value="InterPro"/>
</dbReference>